<dbReference type="InterPro" id="IPR003439">
    <property type="entry name" value="ABC_transporter-like_ATP-bd"/>
</dbReference>
<proteinExistence type="predicted"/>
<feature type="domain" description="ABC transporter" evidence="3">
    <location>
        <begin position="1"/>
        <end position="201"/>
    </location>
</feature>
<dbReference type="EMBL" id="OC957731">
    <property type="protein sequence ID" value="CAD7665050.1"/>
    <property type="molecule type" value="Genomic_DNA"/>
</dbReference>
<dbReference type="SMART" id="SM00382">
    <property type="entry name" value="AAA"/>
    <property type="match status" value="1"/>
</dbReference>
<reference evidence="4" key="1">
    <citation type="submission" date="2020-11" db="EMBL/GenBank/DDBJ databases">
        <authorList>
            <person name="Tran Van P."/>
        </authorList>
    </citation>
    <scope>NUCLEOTIDE SEQUENCE</scope>
</reference>
<dbReference type="PANTHER" id="PTHR43038:SF3">
    <property type="entry name" value="ABC TRANSPORTER G FAMILY MEMBER 20 ISOFORM X1"/>
    <property type="match status" value="1"/>
</dbReference>
<dbReference type="InterPro" id="IPR027417">
    <property type="entry name" value="P-loop_NTPase"/>
</dbReference>
<dbReference type="EMBL" id="OC957740">
    <property type="protein sequence ID" value="CAD7665051.1"/>
    <property type="molecule type" value="Genomic_DNA"/>
</dbReference>
<evidence type="ECO:0000313" key="4">
    <source>
        <dbReference type="EMBL" id="CAD7665050.1"/>
    </source>
</evidence>
<dbReference type="InterPro" id="IPR003593">
    <property type="entry name" value="AAA+_ATPase"/>
</dbReference>
<dbReference type="GO" id="GO:0016887">
    <property type="term" value="F:ATP hydrolysis activity"/>
    <property type="evidence" value="ECO:0007669"/>
    <property type="project" value="InterPro"/>
</dbReference>
<dbReference type="Gene3D" id="3.40.50.300">
    <property type="entry name" value="P-loop containing nucleotide triphosphate hydrolases"/>
    <property type="match status" value="1"/>
</dbReference>
<evidence type="ECO:0000313" key="6">
    <source>
        <dbReference type="Proteomes" id="UP000728032"/>
    </source>
</evidence>
<keyword evidence="6" id="KW-1185">Reference proteome</keyword>
<evidence type="ECO:0000259" key="3">
    <source>
        <dbReference type="PROSITE" id="PS50893"/>
    </source>
</evidence>
<feature type="non-terminal residue" evidence="4">
    <location>
        <position position="202"/>
    </location>
</feature>
<dbReference type="EMBL" id="CAJPVJ010042906">
    <property type="protein sequence ID" value="CAG2182187.1"/>
    <property type="molecule type" value="Genomic_DNA"/>
</dbReference>
<dbReference type="PANTHER" id="PTHR43038">
    <property type="entry name" value="ATP-BINDING CASSETTE, SUB-FAMILY H, MEMBER 1"/>
    <property type="match status" value="1"/>
</dbReference>
<dbReference type="GO" id="GO:0005524">
    <property type="term" value="F:ATP binding"/>
    <property type="evidence" value="ECO:0007669"/>
    <property type="project" value="UniProtKB-KW"/>
</dbReference>
<evidence type="ECO:0000256" key="1">
    <source>
        <dbReference type="ARBA" id="ARBA00022741"/>
    </source>
</evidence>
<dbReference type="EMBL" id="CAJPVJ010042915">
    <property type="protein sequence ID" value="CAG2182188.1"/>
    <property type="molecule type" value="Genomic_DNA"/>
</dbReference>
<name>A0A7R9MSR2_9ACAR</name>
<keyword evidence="1" id="KW-0547">Nucleotide-binding</keyword>
<accession>A0A7R9MSR2</accession>
<dbReference type="Proteomes" id="UP000728032">
    <property type="component" value="Unassembled WGS sequence"/>
</dbReference>
<gene>
    <name evidence="4" type="ORF">ONB1V03_LOCUS21608</name>
    <name evidence="5" type="ORF">ONB1V03_LOCUS21609</name>
</gene>
<dbReference type="PROSITE" id="PS50893">
    <property type="entry name" value="ABC_TRANSPORTER_2"/>
    <property type="match status" value="1"/>
</dbReference>
<organism evidence="4">
    <name type="scientific">Oppiella nova</name>
    <dbReference type="NCBI Taxonomy" id="334625"/>
    <lineage>
        <taxon>Eukaryota</taxon>
        <taxon>Metazoa</taxon>
        <taxon>Ecdysozoa</taxon>
        <taxon>Arthropoda</taxon>
        <taxon>Chelicerata</taxon>
        <taxon>Arachnida</taxon>
        <taxon>Acari</taxon>
        <taxon>Acariformes</taxon>
        <taxon>Sarcoptiformes</taxon>
        <taxon>Oribatida</taxon>
        <taxon>Brachypylina</taxon>
        <taxon>Oppioidea</taxon>
        <taxon>Oppiidae</taxon>
        <taxon>Oppiella</taxon>
    </lineage>
</organism>
<protein>
    <recommendedName>
        <fullName evidence="3">ABC transporter domain-containing protein</fullName>
    </recommendedName>
</protein>
<dbReference type="Pfam" id="PF00005">
    <property type="entry name" value="ABC_tran"/>
    <property type="match status" value="1"/>
</dbReference>
<keyword evidence="2" id="KW-0067">ATP-binding</keyword>
<evidence type="ECO:0000256" key="2">
    <source>
        <dbReference type="ARBA" id="ARBA00022840"/>
    </source>
</evidence>
<dbReference type="OrthoDB" id="6150516at2759"/>
<dbReference type="SUPFAM" id="SSF52540">
    <property type="entry name" value="P-loop containing nucleoside triphosphate hydrolases"/>
    <property type="match status" value="1"/>
</dbReference>
<sequence length="202" mass="22859">KIFALLGPNGCGKTTLLRLVLGRLKFKNGYIRVFGEEPASARSDIPGPGVGYMPQEIALFNEFTIQESLTYYGTIYHMDRDEIRERIKDLLELLNLPEKGRPVSQLSGGQQRLTSIAVTMIHRPKLLILDEPTVGVDSLLRCRIWQYLEKMCRNYGITVIITTHYIEEARTAHNVGFMNNGCVLRQANPNKLMAEYGCPTLE</sequence>
<dbReference type="AlphaFoldDB" id="A0A7R9MSR2"/>
<evidence type="ECO:0000313" key="5">
    <source>
        <dbReference type="EMBL" id="CAD7665051.1"/>
    </source>
</evidence>
<feature type="non-terminal residue" evidence="4">
    <location>
        <position position="1"/>
    </location>
</feature>